<gene>
    <name evidence="3" type="ORF">HMPREF1317_2264</name>
</gene>
<feature type="compositionally biased region" description="Pro residues" evidence="1">
    <location>
        <begin position="1"/>
        <end position="11"/>
    </location>
</feature>
<keyword evidence="2" id="KW-0472">Membrane</keyword>
<feature type="transmembrane region" description="Helical" evidence="2">
    <location>
        <begin position="72"/>
        <end position="91"/>
    </location>
</feature>
<feature type="region of interest" description="Disordered" evidence="1">
    <location>
        <begin position="1"/>
        <end position="33"/>
    </location>
</feature>
<keyword evidence="4" id="KW-1185">Reference proteome</keyword>
<evidence type="ECO:0000256" key="1">
    <source>
        <dbReference type="SAM" id="MobiDB-lite"/>
    </source>
</evidence>
<accession>J0NIS8</accession>
<name>J0NIS8_9ACTO</name>
<reference evidence="3 4" key="1">
    <citation type="submission" date="2012-05" db="EMBL/GenBank/DDBJ databases">
        <authorList>
            <person name="Harkins D.M."/>
            <person name="Madupu R."/>
            <person name="Durkin A.S."/>
            <person name="Torralba M."/>
            <person name="Methe B."/>
            <person name="Sutton G.G."/>
            <person name="Nelson K.E."/>
        </authorList>
    </citation>
    <scope>NUCLEOTIDE SEQUENCE [LARGE SCALE GENOMIC DNA]</scope>
    <source>
        <strain evidence="3 4">F0490</strain>
    </source>
</reference>
<proteinExistence type="predicted"/>
<dbReference type="Proteomes" id="UP000004578">
    <property type="component" value="Unassembled WGS sequence"/>
</dbReference>
<feature type="transmembrane region" description="Helical" evidence="2">
    <location>
        <begin position="103"/>
        <end position="126"/>
    </location>
</feature>
<dbReference type="RefSeq" id="WP_005869055.1">
    <property type="nucleotide sequence ID" value="NZ_AKFS01000105.1"/>
</dbReference>
<dbReference type="InterPro" id="IPR009937">
    <property type="entry name" value="Phage_holin_3_6"/>
</dbReference>
<keyword evidence="2" id="KW-1133">Transmembrane helix</keyword>
<feature type="non-terminal residue" evidence="3">
    <location>
        <position position="1"/>
    </location>
</feature>
<evidence type="ECO:0000313" key="3">
    <source>
        <dbReference type="EMBL" id="EJF47024.1"/>
    </source>
</evidence>
<comment type="caution">
    <text evidence="3">The sequence shown here is derived from an EMBL/GenBank/DDBJ whole genome shotgun (WGS) entry which is preliminary data.</text>
</comment>
<dbReference type="AlphaFoldDB" id="J0NIS8"/>
<dbReference type="EMBL" id="AKFS01000105">
    <property type="protein sequence ID" value="EJF47024.1"/>
    <property type="molecule type" value="Genomic_DNA"/>
</dbReference>
<sequence>GPAPQAAPDPDPQAGQGAPDTQTQTGPQARRKPSVGRLIADITSQFSSIVRGEIQLAKVQTATMLARIRTGLVLMAAAAVFALFLLGWVLHTIEAALATVLPVWAASLIVVGLLTVVVAVLALLGFRALRKAQESKPDPKAGITEAVHIVKNGLTK</sequence>
<keyword evidence="2" id="KW-0812">Transmembrane</keyword>
<dbReference type="Pfam" id="PF07332">
    <property type="entry name" value="Phage_holin_3_6"/>
    <property type="match status" value="1"/>
</dbReference>
<evidence type="ECO:0000313" key="4">
    <source>
        <dbReference type="Proteomes" id="UP000004578"/>
    </source>
</evidence>
<evidence type="ECO:0000256" key="2">
    <source>
        <dbReference type="SAM" id="Phobius"/>
    </source>
</evidence>
<dbReference type="PATRIC" id="fig|1125717.3.peg.699"/>
<organism evidence="3 4">
    <name type="scientific">Schaalia georgiae F0490</name>
    <dbReference type="NCBI Taxonomy" id="1125717"/>
    <lineage>
        <taxon>Bacteria</taxon>
        <taxon>Bacillati</taxon>
        <taxon>Actinomycetota</taxon>
        <taxon>Actinomycetes</taxon>
        <taxon>Actinomycetales</taxon>
        <taxon>Actinomycetaceae</taxon>
        <taxon>Schaalia</taxon>
    </lineage>
</organism>
<protein>
    <submittedName>
        <fullName evidence="3">PF07332 family protein</fullName>
    </submittedName>
</protein>